<evidence type="ECO:0000256" key="1">
    <source>
        <dbReference type="ARBA" id="ARBA00005417"/>
    </source>
</evidence>
<feature type="domain" description="ABC transporter" evidence="5">
    <location>
        <begin position="6"/>
        <end position="234"/>
    </location>
</feature>
<comment type="similarity">
    <text evidence="1">Belongs to the ABC transporter superfamily.</text>
</comment>
<dbReference type="InterPro" id="IPR017871">
    <property type="entry name" value="ABC_transporter-like_CS"/>
</dbReference>
<evidence type="ECO:0000259" key="5">
    <source>
        <dbReference type="PROSITE" id="PS50893"/>
    </source>
</evidence>
<dbReference type="GO" id="GO:0005524">
    <property type="term" value="F:ATP binding"/>
    <property type="evidence" value="ECO:0007669"/>
    <property type="project" value="UniProtKB-KW"/>
</dbReference>
<dbReference type="InterPro" id="IPR003439">
    <property type="entry name" value="ABC_transporter-like_ATP-bd"/>
</dbReference>
<sequence length="309" mass="34150">MSQIAMELINVKKTIGKKEIIKGLSFTINKGEVFGFIGPNGAGKTTTIRMMVGLMGLTDGDVHILGNSIKTNFKEAAQEVGAIVENPEMYPFMTGWQNLMHYARMMPGISQERLKEVISLVGLENPIKEKVGKYSLGMRQRLGIAQALLHNPSILILDEPTNGLDPAGIREIRQYIRRLAEQENVAVIISSHLLSEIELMCDRIGIIKNGELVAIQSVNGGVDSDLETLNQQIKMEVTPLNQAIDLIKKHHNIDATTASNSLSFTSEKESIPLIIQTLVNHNISIYQIGISKSTLEDKFFDLIGENTIE</sequence>
<evidence type="ECO:0000256" key="2">
    <source>
        <dbReference type="ARBA" id="ARBA00022448"/>
    </source>
</evidence>
<evidence type="ECO:0000256" key="3">
    <source>
        <dbReference type="ARBA" id="ARBA00022741"/>
    </source>
</evidence>
<reference evidence="6 7" key="1">
    <citation type="journal article" date="2024" name="Int. J. Syst. Evol. Microbiol.">
        <title>Virgibacillus tibetensis sp. nov., isolated from salt lake on the Tibetan Plateau of China.</title>
        <authorList>
            <person name="Phurbu D."/>
            <person name="Liu Z.-X."/>
            <person name="Wang R."/>
            <person name="Zheng Y.-Y."/>
            <person name="Liu H.-C."/>
            <person name="Zhou Y.-G."/>
            <person name="Yu Y.-J."/>
            <person name="Li A.-H."/>
        </authorList>
    </citation>
    <scope>NUCLEOTIDE SEQUENCE [LARGE SCALE GENOMIC DNA]</scope>
    <source>
        <strain evidence="6 7">C22-A2</strain>
    </source>
</reference>
<evidence type="ECO:0000313" key="6">
    <source>
        <dbReference type="EMBL" id="MEC5424667.1"/>
    </source>
</evidence>
<evidence type="ECO:0000256" key="4">
    <source>
        <dbReference type="ARBA" id="ARBA00022840"/>
    </source>
</evidence>
<comment type="caution">
    <text evidence="6">The sequence shown here is derived from an EMBL/GenBank/DDBJ whole genome shotgun (WGS) entry which is preliminary data.</text>
</comment>
<dbReference type="PROSITE" id="PS50893">
    <property type="entry name" value="ABC_TRANSPORTER_2"/>
    <property type="match status" value="1"/>
</dbReference>
<proteinExistence type="inferred from homology"/>
<dbReference type="PANTHER" id="PTHR43335">
    <property type="entry name" value="ABC TRANSPORTER, ATP-BINDING PROTEIN"/>
    <property type="match status" value="1"/>
</dbReference>
<name>A0ABU6KJT0_9BACI</name>
<dbReference type="PANTHER" id="PTHR43335:SF4">
    <property type="entry name" value="ABC TRANSPORTER, ATP-BINDING PROTEIN"/>
    <property type="match status" value="1"/>
</dbReference>
<dbReference type="RefSeq" id="WP_327608232.1">
    <property type="nucleotide sequence ID" value="NZ_JARZFX010000007.1"/>
</dbReference>
<protein>
    <submittedName>
        <fullName evidence="6">ABC transporter ATP-binding protein</fullName>
    </submittedName>
</protein>
<dbReference type="InterPro" id="IPR027417">
    <property type="entry name" value="P-loop_NTPase"/>
</dbReference>
<dbReference type="PROSITE" id="PS00211">
    <property type="entry name" value="ABC_TRANSPORTER_1"/>
    <property type="match status" value="1"/>
</dbReference>
<dbReference type="Pfam" id="PF00005">
    <property type="entry name" value="ABC_tran"/>
    <property type="match status" value="1"/>
</dbReference>
<dbReference type="SMART" id="SM00382">
    <property type="entry name" value="AAA"/>
    <property type="match status" value="1"/>
</dbReference>
<keyword evidence="4 6" id="KW-0067">ATP-binding</keyword>
<evidence type="ECO:0000313" key="7">
    <source>
        <dbReference type="Proteomes" id="UP001335737"/>
    </source>
</evidence>
<keyword evidence="3" id="KW-0547">Nucleotide-binding</keyword>
<organism evidence="6 7">
    <name type="scientific">Virgibacillus tibetensis</name>
    <dbReference type="NCBI Taxonomy" id="3042313"/>
    <lineage>
        <taxon>Bacteria</taxon>
        <taxon>Bacillati</taxon>
        <taxon>Bacillota</taxon>
        <taxon>Bacilli</taxon>
        <taxon>Bacillales</taxon>
        <taxon>Bacillaceae</taxon>
        <taxon>Virgibacillus</taxon>
    </lineage>
</organism>
<keyword evidence="2" id="KW-0813">Transport</keyword>
<dbReference type="EMBL" id="JARZFX010000007">
    <property type="protein sequence ID" value="MEC5424667.1"/>
    <property type="molecule type" value="Genomic_DNA"/>
</dbReference>
<dbReference type="Proteomes" id="UP001335737">
    <property type="component" value="Unassembled WGS sequence"/>
</dbReference>
<dbReference type="SUPFAM" id="SSF52540">
    <property type="entry name" value="P-loop containing nucleoside triphosphate hydrolases"/>
    <property type="match status" value="1"/>
</dbReference>
<dbReference type="Gene3D" id="3.40.50.300">
    <property type="entry name" value="P-loop containing nucleotide triphosphate hydrolases"/>
    <property type="match status" value="1"/>
</dbReference>
<dbReference type="InterPro" id="IPR003593">
    <property type="entry name" value="AAA+_ATPase"/>
</dbReference>
<gene>
    <name evidence="6" type="ORF">QGM71_14295</name>
</gene>
<keyword evidence="7" id="KW-1185">Reference proteome</keyword>
<accession>A0ABU6KJT0</accession>